<evidence type="ECO:0000313" key="9">
    <source>
        <dbReference type="EMBL" id="PVD27644.1"/>
    </source>
</evidence>
<keyword evidence="5" id="KW-0378">Hydrolase</keyword>
<dbReference type="Gene3D" id="1.10.390.10">
    <property type="entry name" value="Neutral Protease Domain 2"/>
    <property type="match status" value="1"/>
</dbReference>
<comment type="cofactor">
    <cofactor evidence="1">
        <name>Zn(2+)</name>
        <dbReference type="ChEBI" id="CHEBI:29105"/>
    </cofactor>
</comment>
<dbReference type="GO" id="GO:0043171">
    <property type="term" value="P:peptide catabolic process"/>
    <property type="evidence" value="ECO:0007669"/>
    <property type="project" value="TreeGrafter"/>
</dbReference>
<proteinExistence type="inferred from homology"/>
<dbReference type="EMBL" id="PZQS01000007">
    <property type="protein sequence ID" value="PVD27644.1"/>
    <property type="molecule type" value="Genomic_DNA"/>
</dbReference>
<keyword evidence="6" id="KW-0862">Zinc</keyword>
<dbReference type="InterPro" id="IPR014782">
    <property type="entry name" value="Peptidase_M1_dom"/>
</dbReference>
<accession>A0A2T7P2K4</accession>
<evidence type="ECO:0000256" key="7">
    <source>
        <dbReference type="ARBA" id="ARBA00023049"/>
    </source>
</evidence>
<dbReference type="AlphaFoldDB" id="A0A2T7P2K4"/>
<comment type="caution">
    <text evidence="9">The sequence shown here is derived from an EMBL/GenBank/DDBJ whole genome shotgun (WGS) entry which is preliminary data.</text>
</comment>
<keyword evidence="10" id="KW-1185">Reference proteome</keyword>
<name>A0A2T7P2K4_POMCA</name>
<dbReference type="PRINTS" id="PR00756">
    <property type="entry name" value="ALADIPTASE"/>
</dbReference>
<evidence type="ECO:0000256" key="3">
    <source>
        <dbReference type="ARBA" id="ARBA00022670"/>
    </source>
</evidence>
<keyword evidence="4" id="KW-0479">Metal-binding</keyword>
<dbReference type="GO" id="GO:0006508">
    <property type="term" value="P:proteolysis"/>
    <property type="evidence" value="ECO:0007669"/>
    <property type="project" value="UniProtKB-KW"/>
</dbReference>
<dbReference type="GO" id="GO:0042277">
    <property type="term" value="F:peptide binding"/>
    <property type="evidence" value="ECO:0007669"/>
    <property type="project" value="TreeGrafter"/>
</dbReference>
<protein>
    <recommendedName>
        <fullName evidence="8">Peptidase M1 membrane alanine aminopeptidase domain-containing protein</fullName>
    </recommendedName>
</protein>
<evidence type="ECO:0000256" key="2">
    <source>
        <dbReference type="ARBA" id="ARBA00010136"/>
    </source>
</evidence>
<dbReference type="InterPro" id="IPR001930">
    <property type="entry name" value="Peptidase_M1"/>
</dbReference>
<dbReference type="SUPFAM" id="SSF55486">
    <property type="entry name" value="Metalloproteases ('zincins'), catalytic domain"/>
    <property type="match status" value="1"/>
</dbReference>
<evidence type="ECO:0000256" key="4">
    <source>
        <dbReference type="ARBA" id="ARBA00022723"/>
    </source>
</evidence>
<dbReference type="PANTHER" id="PTHR11533:SF294">
    <property type="entry name" value="THYROTROPIN-RELEASING HORMONE-DEGRADING ECTOENZYME"/>
    <property type="match status" value="1"/>
</dbReference>
<dbReference type="PANTHER" id="PTHR11533">
    <property type="entry name" value="PROTEASE M1 ZINC METALLOPROTEASE"/>
    <property type="match status" value="1"/>
</dbReference>
<dbReference type="Proteomes" id="UP000245119">
    <property type="component" value="Linkage Group LG7"/>
</dbReference>
<dbReference type="GO" id="GO:0005737">
    <property type="term" value="C:cytoplasm"/>
    <property type="evidence" value="ECO:0007669"/>
    <property type="project" value="TreeGrafter"/>
</dbReference>
<evidence type="ECO:0000256" key="1">
    <source>
        <dbReference type="ARBA" id="ARBA00001947"/>
    </source>
</evidence>
<evidence type="ECO:0000256" key="6">
    <source>
        <dbReference type="ARBA" id="ARBA00022833"/>
    </source>
</evidence>
<evidence type="ECO:0000256" key="5">
    <source>
        <dbReference type="ARBA" id="ARBA00022801"/>
    </source>
</evidence>
<dbReference type="GO" id="GO:0005615">
    <property type="term" value="C:extracellular space"/>
    <property type="evidence" value="ECO:0007669"/>
    <property type="project" value="TreeGrafter"/>
</dbReference>
<evidence type="ECO:0000259" key="8">
    <source>
        <dbReference type="Pfam" id="PF01433"/>
    </source>
</evidence>
<dbReference type="GO" id="GO:0070006">
    <property type="term" value="F:metalloaminopeptidase activity"/>
    <property type="evidence" value="ECO:0007669"/>
    <property type="project" value="TreeGrafter"/>
</dbReference>
<keyword evidence="7" id="KW-0482">Metalloprotease</keyword>
<organism evidence="9 10">
    <name type="scientific">Pomacea canaliculata</name>
    <name type="common">Golden apple snail</name>
    <dbReference type="NCBI Taxonomy" id="400727"/>
    <lineage>
        <taxon>Eukaryota</taxon>
        <taxon>Metazoa</taxon>
        <taxon>Spiralia</taxon>
        <taxon>Lophotrochozoa</taxon>
        <taxon>Mollusca</taxon>
        <taxon>Gastropoda</taxon>
        <taxon>Caenogastropoda</taxon>
        <taxon>Architaenioglossa</taxon>
        <taxon>Ampullarioidea</taxon>
        <taxon>Ampullariidae</taxon>
        <taxon>Pomacea</taxon>
    </lineage>
</organism>
<gene>
    <name evidence="9" type="ORF">C0Q70_12811</name>
</gene>
<sequence length="141" mass="16318">MAELVMDYYNDYFTLAFPLPEQGQDDFNLIVCLVFELIALPGFQYAGMEHWGLVSYSENSMLLSEEMASINDKEAVTRVIAHETAHMWFGDLLTMAWWDDTWLNEGFATFVEYLGTDYASPQWKMIVWVCIKRKVCVCVEG</sequence>
<dbReference type="InterPro" id="IPR027268">
    <property type="entry name" value="Peptidase_M4/M1_CTD_sf"/>
</dbReference>
<keyword evidence="3" id="KW-0645">Protease</keyword>
<dbReference type="STRING" id="400727.A0A2T7P2K4"/>
<comment type="similarity">
    <text evidence="2">Belongs to the peptidase M1 family.</text>
</comment>
<dbReference type="Pfam" id="PF01433">
    <property type="entry name" value="Peptidase_M1"/>
    <property type="match status" value="1"/>
</dbReference>
<dbReference type="InterPro" id="IPR050344">
    <property type="entry name" value="Peptidase_M1_aminopeptidases"/>
</dbReference>
<feature type="domain" description="Peptidase M1 membrane alanine aminopeptidase" evidence="8">
    <location>
        <begin position="5"/>
        <end position="129"/>
    </location>
</feature>
<dbReference type="GO" id="GO:0008270">
    <property type="term" value="F:zinc ion binding"/>
    <property type="evidence" value="ECO:0007669"/>
    <property type="project" value="InterPro"/>
</dbReference>
<reference evidence="9 10" key="1">
    <citation type="submission" date="2018-04" db="EMBL/GenBank/DDBJ databases">
        <title>The genome of golden apple snail Pomacea canaliculata provides insight into stress tolerance and invasive adaptation.</title>
        <authorList>
            <person name="Liu C."/>
            <person name="Liu B."/>
            <person name="Ren Y."/>
            <person name="Zhang Y."/>
            <person name="Wang H."/>
            <person name="Li S."/>
            <person name="Jiang F."/>
            <person name="Yin L."/>
            <person name="Zhang G."/>
            <person name="Qian W."/>
            <person name="Fan W."/>
        </authorList>
    </citation>
    <scope>NUCLEOTIDE SEQUENCE [LARGE SCALE GENOMIC DNA]</scope>
    <source>
        <strain evidence="9">SZHN2017</strain>
        <tissue evidence="9">Muscle</tissue>
    </source>
</reference>
<dbReference type="GO" id="GO:0016020">
    <property type="term" value="C:membrane"/>
    <property type="evidence" value="ECO:0007669"/>
    <property type="project" value="TreeGrafter"/>
</dbReference>
<evidence type="ECO:0000313" key="10">
    <source>
        <dbReference type="Proteomes" id="UP000245119"/>
    </source>
</evidence>